<dbReference type="AlphaFoldDB" id="A0A699JTU4"/>
<feature type="region of interest" description="Disordered" evidence="2">
    <location>
        <begin position="1"/>
        <end position="41"/>
    </location>
</feature>
<dbReference type="EMBL" id="BKCJ010448224">
    <property type="protein sequence ID" value="GFA57466.1"/>
    <property type="molecule type" value="Genomic_DNA"/>
</dbReference>
<comment type="caution">
    <text evidence="3">The sequence shown here is derived from an EMBL/GenBank/DDBJ whole genome shotgun (WGS) entry which is preliminary data.</text>
</comment>
<accession>A0A699JTU4</accession>
<name>A0A699JTU4_TANCI</name>
<evidence type="ECO:0000256" key="1">
    <source>
        <dbReference type="SAM" id="Coils"/>
    </source>
</evidence>
<gene>
    <name evidence="3" type="ORF">Tci_629438</name>
</gene>
<feature type="coiled-coil region" evidence="1">
    <location>
        <begin position="44"/>
        <end position="80"/>
    </location>
</feature>
<keyword evidence="1" id="KW-0175">Coiled coil</keyword>
<feature type="compositionally biased region" description="Basic and acidic residues" evidence="2">
    <location>
        <begin position="29"/>
        <end position="41"/>
    </location>
</feature>
<proteinExistence type="predicted"/>
<feature type="non-terminal residue" evidence="3">
    <location>
        <position position="1"/>
    </location>
</feature>
<reference evidence="3" key="1">
    <citation type="journal article" date="2019" name="Sci. Rep.">
        <title>Draft genome of Tanacetum cinerariifolium, the natural source of mosquito coil.</title>
        <authorList>
            <person name="Yamashiro T."/>
            <person name="Shiraishi A."/>
            <person name="Satake H."/>
            <person name="Nakayama K."/>
        </authorList>
    </citation>
    <scope>NUCLEOTIDE SEQUENCE</scope>
</reference>
<protein>
    <submittedName>
        <fullName evidence="3">Uncharacterized protein</fullName>
    </submittedName>
</protein>
<evidence type="ECO:0000313" key="3">
    <source>
        <dbReference type="EMBL" id="GFA57466.1"/>
    </source>
</evidence>
<sequence>LSQPVVQESPDEEVVPVKPKYVKKRQPAKKNDKEVNGKKASSEYLRIKERKLEMQDQRRRKEAELERLKLAQREQELEMQENMYAPQQEEKWEKDIIYYNESHDHLTERALSTVLLLKNKIKERWNLDY</sequence>
<organism evidence="3">
    <name type="scientific">Tanacetum cinerariifolium</name>
    <name type="common">Dalmatian daisy</name>
    <name type="synonym">Chrysanthemum cinerariifolium</name>
    <dbReference type="NCBI Taxonomy" id="118510"/>
    <lineage>
        <taxon>Eukaryota</taxon>
        <taxon>Viridiplantae</taxon>
        <taxon>Streptophyta</taxon>
        <taxon>Embryophyta</taxon>
        <taxon>Tracheophyta</taxon>
        <taxon>Spermatophyta</taxon>
        <taxon>Magnoliopsida</taxon>
        <taxon>eudicotyledons</taxon>
        <taxon>Gunneridae</taxon>
        <taxon>Pentapetalae</taxon>
        <taxon>asterids</taxon>
        <taxon>campanulids</taxon>
        <taxon>Asterales</taxon>
        <taxon>Asteraceae</taxon>
        <taxon>Asteroideae</taxon>
        <taxon>Anthemideae</taxon>
        <taxon>Anthemidinae</taxon>
        <taxon>Tanacetum</taxon>
    </lineage>
</organism>
<evidence type="ECO:0000256" key="2">
    <source>
        <dbReference type="SAM" id="MobiDB-lite"/>
    </source>
</evidence>